<dbReference type="GO" id="GO:0055085">
    <property type="term" value="P:transmembrane transport"/>
    <property type="evidence" value="ECO:0007669"/>
    <property type="project" value="InterPro"/>
</dbReference>
<gene>
    <name evidence="8" type="ORF">Mal64_34120</name>
</gene>
<dbReference type="OrthoDB" id="9794225at2"/>
<keyword evidence="2 6" id="KW-0812">Transmembrane</keyword>
<keyword evidence="3 6" id="KW-1133">Transmembrane helix</keyword>
<feature type="domain" description="Sodium/calcium exchanger membrane region" evidence="7">
    <location>
        <begin position="15"/>
        <end position="162"/>
    </location>
</feature>
<feature type="transmembrane region" description="Helical" evidence="6">
    <location>
        <begin position="142"/>
        <end position="163"/>
    </location>
</feature>
<evidence type="ECO:0000259" key="7">
    <source>
        <dbReference type="Pfam" id="PF01699"/>
    </source>
</evidence>
<dbReference type="Pfam" id="PF01699">
    <property type="entry name" value="Na_Ca_ex"/>
    <property type="match status" value="2"/>
</dbReference>
<dbReference type="AlphaFoldDB" id="A0A5C5ZHA3"/>
<feature type="compositionally biased region" description="Basic and acidic residues" evidence="5">
    <location>
        <begin position="189"/>
        <end position="203"/>
    </location>
</feature>
<dbReference type="RefSeq" id="WP_146402479.1">
    <property type="nucleotide sequence ID" value="NZ_SJPQ01000004.1"/>
</dbReference>
<feature type="transmembrane region" description="Helical" evidence="6">
    <location>
        <begin position="238"/>
        <end position="260"/>
    </location>
</feature>
<dbReference type="InterPro" id="IPR004837">
    <property type="entry name" value="NaCa_Exmemb"/>
</dbReference>
<dbReference type="EMBL" id="SJPQ01000004">
    <property type="protein sequence ID" value="TWT86586.1"/>
    <property type="molecule type" value="Genomic_DNA"/>
</dbReference>
<feature type="transmembrane region" description="Helical" evidence="6">
    <location>
        <begin position="314"/>
        <end position="332"/>
    </location>
</feature>
<feature type="transmembrane region" description="Helical" evidence="6">
    <location>
        <begin position="82"/>
        <end position="102"/>
    </location>
</feature>
<evidence type="ECO:0000256" key="5">
    <source>
        <dbReference type="SAM" id="MobiDB-lite"/>
    </source>
</evidence>
<reference evidence="8 9" key="1">
    <citation type="submission" date="2019-02" db="EMBL/GenBank/DDBJ databases">
        <title>Deep-cultivation of Planctomycetes and their phenomic and genomic characterization uncovers novel biology.</title>
        <authorList>
            <person name="Wiegand S."/>
            <person name="Jogler M."/>
            <person name="Boedeker C."/>
            <person name="Pinto D."/>
            <person name="Vollmers J."/>
            <person name="Rivas-Marin E."/>
            <person name="Kohn T."/>
            <person name="Peeters S.H."/>
            <person name="Heuer A."/>
            <person name="Rast P."/>
            <person name="Oberbeckmann S."/>
            <person name="Bunk B."/>
            <person name="Jeske O."/>
            <person name="Meyerdierks A."/>
            <person name="Storesund J.E."/>
            <person name="Kallscheuer N."/>
            <person name="Luecker S."/>
            <person name="Lage O.M."/>
            <person name="Pohl T."/>
            <person name="Merkel B.J."/>
            <person name="Hornburger P."/>
            <person name="Mueller R.-W."/>
            <person name="Bruemmer F."/>
            <person name="Labrenz M."/>
            <person name="Spormann A.M."/>
            <person name="Op Den Camp H."/>
            <person name="Overmann J."/>
            <person name="Amann R."/>
            <person name="Jetten M.S.M."/>
            <person name="Mascher T."/>
            <person name="Medema M.H."/>
            <person name="Devos D.P."/>
            <person name="Kaster A.-K."/>
            <person name="Ovreas L."/>
            <person name="Rohde M."/>
            <person name="Galperin M.Y."/>
            <person name="Jogler C."/>
        </authorList>
    </citation>
    <scope>NUCLEOTIDE SEQUENCE [LARGE SCALE GENOMIC DNA]</scope>
    <source>
        <strain evidence="8 9">Mal64</strain>
    </source>
</reference>
<dbReference type="InterPro" id="IPR044880">
    <property type="entry name" value="NCX_ion-bd_dom_sf"/>
</dbReference>
<evidence type="ECO:0000256" key="1">
    <source>
        <dbReference type="ARBA" id="ARBA00004141"/>
    </source>
</evidence>
<feature type="region of interest" description="Disordered" evidence="5">
    <location>
        <begin position="180"/>
        <end position="203"/>
    </location>
</feature>
<dbReference type="GO" id="GO:0016020">
    <property type="term" value="C:membrane"/>
    <property type="evidence" value="ECO:0007669"/>
    <property type="project" value="UniProtKB-SubCell"/>
</dbReference>
<feature type="transmembrane region" description="Helical" evidence="6">
    <location>
        <begin position="114"/>
        <end position="136"/>
    </location>
</feature>
<evidence type="ECO:0000313" key="9">
    <source>
        <dbReference type="Proteomes" id="UP000315440"/>
    </source>
</evidence>
<protein>
    <submittedName>
        <fullName evidence="8">Putative calcium/sodium:proton antiporter</fullName>
    </submittedName>
</protein>
<keyword evidence="4 6" id="KW-0472">Membrane</keyword>
<feature type="transmembrane region" description="Helical" evidence="6">
    <location>
        <begin position="12"/>
        <end position="32"/>
    </location>
</feature>
<name>A0A5C5ZHA3_9BACT</name>
<accession>A0A5C5ZHA3</accession>
<organism evidence="8 9">
    <name type="scientific">Pseudobythopirellula maris</name>
    <dbReference type="NCBI Taxonomy" id="2527991"/>
    <lineage>
        <taxon>Bacteria</taxon>
        <taxon>Pseudomonadati</taxon>
        <taxon>Planctomycetota</taxon>
        <taxon>Planctomycetia</taxon>
        <taxon>Pirellulales</taxon>
        <taxon>Lacipirellulaceae</taxon>
        <taxon>Pseudobythopirellula</taxon>
    </lineage>
</organism>
<comment type="subcellular location">
    <subcellularLocation>
        <location evidence="1">Membrane</location>
        <topology evidence="1">Multi-pass membrane protein</topology>
    </subcellularLocation>
</comment>
<dbReference type="Proteomes" id="UP000315440">
    <property type="component" value="Unassembled WGS sequence"/>
</dbReference>
<feature type="transmembrane region" description="Helical" evidence="6">
    <location>
        <begin position="344"/>
        <end position="362"/>
    </location>
</feature>
<evidence type="ECO:0000256" key="3">
    <source>
        <dbReference type="ARBA" id="ARBA00022989"/>
    </source>
</evidence>
<keyword evidence="9" id="KW-1185">Reference proteome</keyword>
<sequence length="368" mass="38677">MPEIDFKSFPLWMNLLILVVGGLVVWAAGFKLSRLADTISLRTGMSRVIAGALLLGGATSLPEIVTTMTAGALGNAPLAVNNLFGGVAMQLAVLAVIDFWSVRDGPLTFFSPDPVLLLAGVLLVLQVALAIVAIAAGDVAVVAHLGFWPVLLVGIYGMSLYYLDRFNTRETWDAVRLPERPQEAGAQDDPEHVETSEEQQHTNKGDGASLAWLSAVFALNCLLVLLGGGVVTASADALSAQTGIGSGFIGATLVAVTTSLPEISTTAGAVRLGAYTMAIANIFGTNTLEIALLLPADLAYRDGPVMNAVDNSALLMGGLSIVMTALYLWGLLERRDRSLWRMGVDSWWVMLTYLAGLGVLYSQSGGAG</sequence>
<feature type="domain" description="Sodium/calcium exchanger membrane region" evidence="7">
    <location>
        <begin position="215"/>
        <end position="330"/>
    </location>
</feature>
<evidence type="ECO:0000313" key="8">
    <source>
        <dbReference type="EMBL" id="TWT86586.1"/>
    </source>
</evidence>
<feature type="transmembrane region" description="Helical" evidence="6">
    <location>
        <begin position="272"/>
        <end position="294"/>
    </location>
</feature>
<evidence type="ECO:0000256" key="2">
    <source>
        <dbReference type="ARBA" id="ARBA00022692"/>
    </source>
</evidence>
<comment type="caution">
    <text evidence="8">The sequence shown here is derived from an EMBL/GenBank/DDBJ whole genome shotgun (WGS) entry which is preliminary data.</text>
</comment>
<proteinExistence type="predicted"/>
<feature type="transmembrane region" description="Helical" evidence="6">
    <location>
        <begin position="210"/>
        <end position="232"/>
    </location>
</feature>
<evidence type="ECO:0000256" key="4">
    <source>
        <dbReference type="ARBA" id="ARBA00023136"/>
    </source>
</evidence>
<feature type="transmembrane region" description="Helical" evidence="6">
    <location>
        <begin position="44"/>
        <end position="62"/>
    </location>
</feature>
<evidence type="ECO:0000256" key="6">
    <source>
        <dbReference type="SAM" id="Phobius"/>
    </source>
</evidence>
<dbReference type="Gene3D" id="1.20.1420.30">
    <property type="entry name" value="NCX, central ion-binding region"/>
    <property type="match status" value="2"/>
</dbReference>